<keyword evidence="2" id="KW-1185">Reference proteome</keyword>
<sequence length="296" mass="32714">MALGPFSTEEGLASLTRGVLYGPSFDRVMRGVHECREPLDVPRDHGDLMHAARLALGEQAVFVGRSAAWALGSRLASPRAPVDIRVSTAHQKRCRPSVRVHHRELGPDEVVETDFGLATSPLRTALDLACGAGREWAVAACDHLLRVTALDPAHVMAEAQRVRGRRGIRQARDVAAMLDPRSESPRESLLRVHMLDFGLPRPTSQLVVLDPRGCFVGRLDFGWEEERVGIEYDGDHHREVATHSRDLWRHNRLRELGWVVFQVDAHGLLAVDNTLAAVRSLLLSRREGRSSGLGGV</sequence>
<dbReference type="AlphaFoldDB" id="A0A542ZGK0"/>
<evidence type="ECO:0000313" key="1">
    <source>
        <dbReference type="EMBL" id="TQL59482.1"/>
    </source>
</evidence>
<dbReference type="InterPro" id="IPR011335">
    <property type="entry name" value="Restrct_endonuc-II-like"/>
</dbReference>
<dbReference type="Proteomes" id="UP000319514">
    <property type="component" value="Unassembled WGS sequence"/>
</dbReference>
<dbReference type="InterPro" id="IPR029063">
    <property type="entry name" value="SAM-dependent_MTases_sf"/>
</dbReference>
<evidence type="ECO:0008006" key="3">
    <source>
        <dbReference type="Google" id="ProtNLM"/>
    </source>
</evidence>
<name>A0A542ZGK0_9MICO</name>
<dbReference type="SUPFAM" id="SSF53335">
    <property type="entry name" value="S-adenosyl-L-methionine-dependent methyltransferases"/>
    <property type="match status" value="1"/>
</dbReference>
<accession>A0A542ZGK0</accession>
<protein>
    <recommendedName>
        <fullName evidence="3">DUF559 domain-containing protein</fullName>
    </recommendedName>
</protein>
<dbReference type="SUPFAM" id="SSF52980">
    <property type="entry name" value="Restriction endonuclease-like"/>
    <property type="match status" value="1"/>
</dbReference>
<organism evidence="1 2">
    <name type="scientific">Oryzihumus leptocrescens</name>
    <dbReference type="NCBI Taxonomy" id="297536"/>
    <lineage>
        <taxon>Bacteria</taxon>
        <taxon>Bacillati</taxon>
        <taxon>Actinomycetota</taxon>
        <taxon>Actinomycetes</taxon>
        <taxon>Micrococcales</taxon>
        <taxon>Intrasporangiaceae</taxon>
        <taxon>Oryzihumus</taxon>
    </lineage>
</organism>
<gene>
    <name evidence="1" type="ORF">FB474_0836</name>
</gene>
<dbReference type="Gene3D" id="3.40.960.10">
    <property type="entry name" value="VSR Endonuclease"/>
    <property type="match status" value="1"/>
</dbReference>
<dbReference type="EMBL" id="VFOQ01000001">
    <property type="protein sequence ID" value="TQL59482.1"/>
    <property type="molecule type" value="Genomic_DNA"/>
</dbReference>
<evidence type="ECO:0000313" key="2">
    <source>
        <dbReference type="Proteomes" id="UP000319514"/>
    </source>
</evidence>
<reference evidence="1 2" key="1">
    <citation type="submission" date="2019-06" db="EMBL/GenBank/DDBJ databases">
        <title>Sequencing the genomes of 1000 actinobacteria strains.</title>
        <authorList>
            <person name="Klenk H.-P."/>
        </authorList>
    </citation>
    <scope>NUCLEOTIDE SEQUENCE [LARGE SCALE GENOMIC DNA]</scope>
    <source>
        <strain evidence="1 2">DSM 18082</strain>
    </source>
</reference>
<comment type="caution">
    <text evidence="1">The sequence shown here is derived from an EMBL/GenBank/DDBJ whole genome shotgun (WGS) entry which is preliminary data.</text>
</comment>
<proteinExistence type="predicted"/>